<gene>
    <name evidence="3" type="ORF">EIP91_003601</name>
</gene>
<feature type="domain" description="Myb-like" evidence="2">
    <location>
        <begin position="358"/>
        <end position="414"/>
    </location>
</feature>
<dbReference type="PANTHER" id="PTHR34409">
    <property type="entry name" value="SET DOMAIN-CONTAINING PROTEIN"/>
    <property type="match status" value="1"/>
</dbReference>
<sequence>MSQNNENNNNQNFALPGIQDLMQGTGNGYADAPGAPPFLYLPPAQAQHPNNPPAAQPQQPGAIANGNALENAHYLASNAPANANYASQNIPKYPPGLDIEEQLREQSSGSRNPSYGHFGPGGTIVRLPGMRRTAENEEDAFDRRQYVYGPPQPAHENNHYAPPAPLVNQAQAALPPMHVFANQPPHLPNKVPSHAPFAPQQPSFGGDDVAGTSSAAADPVYHDPYSDSDIEELYLNVPNTGEAGPSSKKGKGRASPATAVVTPSGQGPALPASVKQKANAGTSASTGKKPSAATKEKATGAKNKPASKTGATSTTLAATPKKRPSKAPASKSSSGTSNNKNGPGKKKSRGGRAPGATKWTSESDMCLLRHIREINPWGPNGWKRVLKAFNAEARENGWKERTEIAIRRRYHVLVNSTKPTGDPDCPEEVREAKAIMRDLEQDIAMSDLTRTGEELDSAEEDEDEDDDGDDEEEDDEDDEEEDEEGHGVGEEGDEDVDVWDVDKEEGKDEAERNVSRKRSATQSNNTPDSSSKRRKADPAQGSRSAPVASTPSKAVKPVPATPGSAKGSTKRSAASEKAERAEKFLANAERMLDPEEEAKRQATAEKARDERADRFTQALLDRGRERDAQREARAAQSDNNRLRDQVHNLQMANLQSSVQRMLGAALGAGPVFPGALNAGAGGVQNVPAEGAGNGGDGGGVAAAPQVPFGGPIPPFGGAMPMMNPWNMGFGYGMMPNMFNGMGMGMMGMGRMGMGGMGMGGMGMGGMGMPVGGMGMGGFGGMGMGGMGMGGMGMGAGMMGMGMGMDGGNVGMGEGDGGDGGGIPLNPPPPYGEGEGDGEAGADLGAA</sequence>
<feature type="region of interest" description="Disordered" evidence="1">
    <location>
        <begin position="439"/>
        <end position="642"/>
    </location>
</feature>
<dbReference type="Pfam" id="PF20681">
    <property type="entry name" value="DUF6818"/>
    <property type="match status" value="1"/>
</dbReference>
<feature type="compositionally biased region" description="Basic and acidic residues" evidence="1">
    <location>
        <begin position="573"/>
        <end position="583"/>
    </location>
</feature>
<dbReference type="PROSITE" id="PS50090">
    <property type="entry name" value="MYB_LIKE"/>
    <property type="match status" value="1"/>
</dbReference>
<feature type="region of interest" description="Disordered" evidence="1">
    <location>
        <begin position="179"/>
        <end position="359"/>
    </location>
</feature>
<accession>A0A4R0RA95</accession>
<feature type="compositionally biased region" description="Polar residues" evidence="1">
    <location>
        <begin position="520"/>
        <end position="529"/>
    </location>
</feature>
<keyword evidence="4" id="KW-1185">Reference proteome</keyword>
<dbReference type="STRING" id="92696.A0A4R0RA95"/>
<dbReference type="AlphaFoldDB" id="A0A4R0RA95"/>
<dbReference type="InterPro" id="IPR049203">
    <property type="entry name" value="DUF6818"/>
</dbReference>
<feature type="region of interest" description="Disordered" evidence="1">
    <location>
        <begin position="103"/>
        <end position="126"/>
    </location>
</feature>
<dbReference type="Proteomes" id="UP000292702">
    <property type="component" value="Unassembled WGS sequence"/>
</dbReference>
<feature type="compositionally biased region" description="Low complexity" evidence="1">
    <location>
        <begin position="326"/>
        <end position="342"/>
    </location>
</feature>
<dbReference type="InterPro" id="IPR001005">
    <property type="entry name" value="SANT/Myb"/>
</dbReference>
<protein>
    <recommendedName>
        <fullName evidence="2">Myb-like domain-containing protein</fullName>
    </recommendedName>
</protein>
<evidence type="ECO:0000313" key="4">
    <source>
        <dbReference type="Proteomes" id="UP000292702"/>
    </source>
</evidence>
<comment type="caution">
    <text evidence="3">The sequence shown here is derived from an EMBL/GenBank/DDBJ whole genome shotgun (WGS) entry which is preliminary data.</text>
</comment>
<feature type="compositionally biased region" description="Polar residues" evidence="1">
    <location>
        <begin position="279"/>
        <end position="288"/>
    </location>
</feature>
<feature type="compositionally biased region" description="Basic and acidic residues" evidence="1">
    <location>
        <begin position="500"/>
        <end position="514"/>
    </location>
</feature>
<feature type="region of interest" description="Disordered" evidence="1">
    <location>
        <begin position="1"/>
        <end position="64"/>
    </location>
</feature>
<evidence type="ECO:0000259" key="2">
    <source>
        <dbReference type="PROSITE" id="PS50090"/>
    </source>
</evidence>
<feature type="compositionally biased region" description="Polar residues" evidence="1">
    <location>
        <begin position="541"/>
        <end position="552"/>
    </location>
</feature>
<dbReference type="OrthoDB" id="99432at2759"/>
<reference evidence="3 4" key="1">
    <citation type="submission" date="2018-11" db="EMBL/GenBank/DDBJ databases">
        <title>Genome assembly of Steccherinum ochraceum LE-BIN_3174, the white-rot fungus of the Steccherinaceae family (The Residual Polyporoid clade, Polyporales, Basidiomycota).</title>
        <authorList>
            <person name="Fedorova T.V."/>
            <person name="Glazunova O.A."/>
            <person name="Landesman E.O."/>
            <person name="Moiseenko K.V."/>
            <person name="Psurtseva N.V."/>
            <person name="Savinova O.S."/>
            <person name="Shakhova N.V."/>
            <person name="Tyazhelova T.V."/>
            <person name="Vasina D.V."/>
        </authorList>
    </citation>
    <scope>NUCLEOTIDE SEQUENCE [LARGE SCALE GENOMIC DNA]</scope>
    <source>
        <strain evidence="3 4">LE-BIN_3174</strain>
    </source>
</reference>
<feature type="compositionally biased region" description="Basic and acidic residues" evidence="1">
    <location>
        <begin position="590"/>
        <end position="614"/>
    </location>
</feature>
<dbReference type="PANTHER" id="PTHR34409:SF1">
    <property type="entry name" value="MYB-LIKE DOMAIN-CONTAINING PROTEIN"/>
    <property type="match status" value="1"/>
</dbReference>
<organism evidence="3 4">
    <name type="scientific">Steccherinum ochraceum</name>
    <dbReference type="NCBI Taxonomy" id="92696"/>
    <lineage>
        <taxon>Eukaryota</taxon>
        <taxon>Fungi</taxon>
        <taxon>Dikarya</taxon>
        <taxon>Basidiomycota</taxon>
        <taxon>Agaricomycotina</taxon>
        <taxon>Agaricomycetes</taxon>
        <taxon>Polyporales</taxon>
        <taxon>Steccherinaceae</taxon>
        <taxon>Steccherinum</taxon>
    </lineage>
</organism>
<proteinExistence type="predicted"/>
<feature type="compositionally biased region" description="Basic and acidic residues" evidence="1">
    <location>
        <begin position="621"/>
        <end position="633"/>
    </location>
</feature>
<name>A0A4R0RA95_9APHY</name>
<feature type="compositionally biased region" description="Acidic residues" evidence="1">
    <location>
        <begin position="454"/>
        <end position="499"/>
    </location>
</feature>
<feature type="region of interest" description="Disordered" evidence="1">
    <location>
        <begin position="812"/>
        <end position="846"/>
    </location>
</feature>
<evidence type="ECO:0000256" key="1">
    <source>
        <dbReference type="SAM" id="MobiDB-lite"/>
    </source>
</evidence>
<feature type="compositionally biased region" description="Gly residues" evidence="1">
    <location>
        <begin position="812"/>
        <end position="822"/>
    </location>
</feature>
<dbReference type="EMBL" id="RWJN01000213">
    <property type="protein sequence ID" value="TCD64820.1"/>
    <property type="molecule type" value="Genomic_DNA"/>
</dbReference>
<evidence type="ECO:0000313" key="3">
    <source>
        <dbReference type="EMBL" id="TCD64820.1"/>
    </source>
</evidence>
<feature type="compositionally biased region" description="Low complexity" evidence="1">
    <location>
        <begin position="1"/>
        <end position="12"/>
    </location>
</feature>